<dbReference type="InterPro" id="IPR026564">
    <property type="entry name" value="Transcrip_reg_TACO1-like_dom3"/>
</dbReference>
<dbReference type="HAMAP" id="MF_00693">
    <property type="entry name" value="Transcrip_reg_TACO1"/>
    <property type="match status" value="1"/>
</dbReference>
<dbReference type="PANTHER" id="PTHR12532:SF0">
    <property type="entry name" value="TRANSLATIONAL ACTIVATOR OF CYTOCHROME C OXIDASE 1"/>
    <property type="match status" value="1"/>
</dbReference>
<dbReference type="SUPFAM" id="SSF75625">
    <property type="entry name" value="YebC-like"/>
    <property type="match status" value="1"/>
</dbReference>
<reference evidence="4" key="1">
    <citation type="journal article" date="2021" name="Cell">
        <title>Tracing the genetic footprints of vertebrate landing in non-teleost ray-finned fishes.</title>
        <authorList>
            <person name="Bi X."/>
            <person name="Wang K."/>
            <person name="Yang L."/>
            <person name="Pan H."/>
            <person name="Jiang H."/>
            <person name="Wei Q."/>
            <person name="Fang M."/>
            <person name="Yu H."/>
            <person name="Zhu C."/>
            <person name="Cai Y."/>
            <person name="He Y."/>
            <person name="Gan X."/>
            <person name="Zeng H."/>
            <person name="Yu D."/>
            <person name="Zhu Y."/>
            <person name="Jiang H."/>
            <person name="Qiu Q."/>
            <person name="Yang H."/>
            <person name="Zhang Y.E."/>
            <person name="Wang W."/>
            <person name="Zhu M."/>
            <person name="He S."/>
            <person name="Zhang G."/>
        </authorList>
    </citation>
    <scope>NUCLEOTIDE SEQUENCE</scope>
    <source>
        <strain evidence="4">Pddl_001</strain>
    </source>
</reference>
<evidence type="ECO:0000313" key="5">
    <source>
        <dbReference type="Proteomes" id="UP001166093"/>
    </source>
</evidence>
<dbReference type="Proteomes" id="UP001166093">
    <property type="component" value="Unassembled WGS sequence"/>
</dbReference>
<feature type="non-terminal residue" evidence="4">
    <location>
        <position position="301"/>
    </location>
</feature>
<dbReference type="EMBL" id="JAAWVQ010168643">
    <property type="protein sequence ID" value="MBN3287741.1"/>
    <property type="molecule type" value="Genomic_DNA"/>
</dbReference>
<dbReference type="Pfam" id="PF20772">
    <property type="entry name" value="TACO1_YebC_N"/>
    <property type="match status" value="1"/>
</dbReference>
<proteinExistence type="inferred from homology"/>
<name>A0ABS2YN57_POLSP</name>
<dbReference type="PANTHER" id="PTHR12532">
    <property type="entry name" value="TRANSLATIONAL ACTIVATOR OF CYTOCHROME C OXIDASE 1"/>
    <property type="match status" value="1"/>
</dbReference>
<dbReference type="InterPro" id="IPR017856">
    <property type="entry name" value="Integrase-like_N"/>
</dbReference>
<accession>A0ABS2YN57</accession>
<dbReference type="Gene3D" id="1.10.10.200">
    <property type="match status" value="1"/>
</dbReference>
<feature type="domain" description="TACO1/YebC-like second and third" evidence="2">
    <location>
        <begin position="144"/>
        <end position="297"/>
    </location>
</feature>
<comment type="caution">
    <text evidence="4">The sequence shown here is derived from an EMBL/GenBank/DDBJ whole genome shotgun (WGS) entry which is preliminary data.</text>
</comment>
<keyword evidence="5" id="KW-1185">Reference proteome</keyword>
<evidence type="ECO:0000256" key="1">
    <source>
        <dbReference type="ARBA" id="ARBA00008724"/>
    </source>
</evidence>
<dbReference type="InterPro" id="IPR029072">
    <property type="entry name" value="YebC-like"/>
</dbReference>
<comment type="similarity">
    <text evidence="1">Belongs to the TACO1 family.</text>
</comment>
<evidence type="ECO:0000259" key="2">
    <source>
        <dbReference type="Pfam" id="PF01709"/>
    </source>
</evidence>
<evidence type="ECO:0000313" key="4">
    <source>
        <dbReference type="EMBL" id="MBN3287741.1"/>
    </source>
</evidence>
<dbReference type="Pfam" id="PF01709">
    <property type="entry name" value="Transcrip_reg"/>
    <property type="match status" value="1"/>
</dbReference>
<dbReference type="Gene3D" id="3.30.70.980">
    <property type="match status" value="2"/>
</dbReference>
<gene>
    <name evidence="4" type="primary">Taco1</name>
    <name evidence="4" type="ORF">GTO93_0004488</name>
</gene>
<dbReference type="InterPro" id="IPR002876">
    <property type="entry name" value="Transcrip_reg_TACO1-like"/>
</dbReference>
<organism evidence="4 5">
    <name type="scientific">Polyodon spathula</name>
    <name type="common">North American paddlefish</name>
    <name type="synonym">Squalus spathula</name>
    <dbReference type="NCBI Taxonomy" id="7913"/>
    <lineage>
        <taxon>Eukaryota</taxon>
        <taxon>Metazoa</taxon>
        <taxon>Chordata</taxon>
        <taxon>Craniata</taxon>
        <taxon>Vertebrata</taxon>
        <taxon>Euteleostomi</taxon>
        <taxon>Actinopterygii</taxon>
        <taxon>Chondrostei</taxon>
        <taxon>Acipenseriformes</taxon>
        <taxon>Polyodontidae</taxon>
        <taxon>Polyodon</taxon>
    </lineage>
</organism>
<feature type="domain" description="TACO1/YebC-like N-terminal" evidence="3">
    <location>
        <begin position="66"/>
        <end position="135"/>
    </location>
</feature>
<sequence>MAGTALAVRGLGLRCRQQLLPCLLLGSHLSASLTPSLLAGTRLYWPGWTQPRCSLHCSPLTLAGHNKWSKVKHIKGPKDSARSRVFMKLAMMLRHAVREGGANPDLNTQLGNIIEQCRGVNMPKASIEAAMKGADKSKASSYALYEARGPGGSSLLIEILTDNNTRSHQEIKHILNKNGGALSDGARHRFQRKGVVVSAGEVPLDRALELAIEAGAEDVREIEDEEERPLLQFLCDVSSLRSVREALQALGVQTLSAGPEFVACTSVQLSDSELEAASKLLELLNDCLDVIRVYDNIQPLS</sequence>
<evidence type="ECO:0000259" key="3">
    <source>
        <dbReference type="Pfam" id="PF20772"/>
    </source>
</evidence>
<dbReference type="InterPro" id="IPR048300">
    <property type="entry name" value="TACO1_YebC-like_2nd/3rd_dom"/>
</dbReference>
<feature type="non-terminal residue" evidence="4">
    <location>
        <position position="1"/>
    </location>
</feature>
<protein>
    <submittedName>
        <fullName evidence="4">TACO1 oxidase</fullName>
    </submittedName>
</protein>
<dbReference type="InterPro" id="IPR049083">
    <property type="entry name" value="TACO1_YebC_N"/>
</dbReference>